<evidence type="ECO:0008006" key="2">
    <source>
        <dbReference type="Google" id="ProtNLM"/>
    </source>
</evidence>
<dbReference type="PIRSF" id="PIRSF006821">
    <property type="entry name" value="UCP006821"/>
    <property type="match status" value="1"/>
</dbReference>
<reference evidence="1" key="1">
    <citation type="submission" date="2018-06" db="EMBL/GenBank/DDBJ databases">
        <authorList>
            <person name="Zhirakovskaya E."/>
        </authorList>
    </citation>
    <scope>NUCLEOTIDE SEQUENCE</scope>
</reference>
<gene>
    <name evidence="1" type="ORF">MNBD_GAMMA22-2785</name>
</gene>
<evidence type="ECO:0000313" key="1">
    <source>
        <dbReference type="EMBL" id="VAW91625.1"/>
    </source>
</evidence>
<dbReference type="EMBL" id="UOFS01000006">
    <property type="protein sequence ID" value="VAW91625.1"/>
    <property type="molecule type" value="Genomic_DNA"/>
</dbReference>
<dbReference type="InterPro" id="IPR018685">
    <property type="entry name" value="DUF2173"/>
</dbReference>
<protein>
    <recommendedName>
        <fullName evidence="2">DUF2173 family protein</fullName>
    </recommendedName>
</protein>
<name>A0A3B0ZDX0_9ZZZZ</name>
<dbReference type="Pfam" id="PF09941">
    <property type="entry name" value="DUF2173"/>
    <property type="match status" value="1"/>
</dbReference>
<sequence>MVDLAKLMTLKGAIGAFEMTESGELVEHKVSESGELNEVILDLLCHVCVANMAIATMQARGWEKMTNMKGFYPVNGFSLIGFEWTAIVNGKLGVVISNADTDFEAAYTLLNS</sequence>
<accession>A0A3B0ZDX0</accession>
<organism evidence="1">
    <name type="scientific">hydrothermal vent metagenome</name>
    <dbReference type="NCBI Taxonomy" id="652676"/>
    <lineage>
        <taxon>unclassified sequences</taxon>
        <taxon>metagenomes</taxon>
        <taxon>ecological metagenomes</taxon>
    </lineage>
</organism>
<proteinExistence type="predicted"/>
<dbReference type="AlphaFoldDB" id="A0A3B0ZDX0"/>